<dbReference type="GO" id="GO:0000155">
    <property type="term" value="F:phosphorelay sensor kinase activity"/>
    <property type="evidence" value="ECO:0007669"/>
    <property type="project" value="InterPro"/>
</dbReference>
<dbReference type="InterPro" id="IPR036097">
    <property type="entry name" value="HisK_dim/P_sf"/>
</dbReference>
<dbReference type="Pfam" id="PF00072">
    <property type="entry name" value="Response_reg"/>
    <property type="match status" value="1"/>
</dbReference>
<keyword evidence="4" id="KW-0808">Transferase</keyword>
<feature type="modified residue" description="4-aspartylphosphate" evidence="11">
    <location>
        <position position="1311"/>
    </location>
</feature>
<reference evidence="15 16" key="1">
    <citation type="submission" date="2020-04" db="EMBL/GenBank/DDBJ databases">
        <title>Pseudoalteromonas caenipelagi sp. nov., isolated from a tidal flat.</title>
        <authorList>
            <person name="Park S."/>
            <person name="Yoon J.-H."/>
        </authorList>
    </citation>
    <scope>NUCLEOTIDE SEQUENCE [LARGE SCALE GENOMIC DNA]</scope>
    <source>
        <strain evidence="15 16">JBTF-M23</strain>
    </source>
</reference>
<dbReference type="Gene3D" id="3.30.565.10">
    <property type="entry name" value="Histidine kinase-like ATPase, C-terminal domain"/>
    <property type="match status" value="1"/>
</dbReference>
<dbReference type="PROSITE" id="PS50109">
    <property type="entry name" value="HIS_KIN"/>
    <property type="match status" value="1"/>
</dbReference>
<name>A0A849VBQ6_9GAMM</name>
<comment type="subunit">
    <text evidence="9">At low DSF concentrations, interacts with RpfF.</text>
</comment>
<keyword evidence="12" id="KW-0812">Transmembrane</keyword>
<evidence type="ECO:0000256" key="1">
    <source>
        <dbReference type="ARBA" id="ARBA00000085"/>
    </source>
</evidence>
<evidence type="ECO:0000313" key="15">
    <source>
        <dbReference type="EMBL" id="NOU49414.1"/>
    </source>
</evidence>
<evidence type="ECO:0000256" key="5">
    <source>
        <dbReference type="ARBA" id="ARBA00022741"/>
    </source>
</evidence>
<feature type="domain" description="Histidine kinase" evidence="13">
    <location>
        <begin position="862"/>
        <end position="1084"/>
    </location>
</feature>
<evidence type="ECO:0000259" key="14">
    <source>
        <dbReference type="PROSITE" id="PS50110"/>
    </source>
</evidence>
<dbReference type="InterPro" id="IPR011006">
    <property type="entry name" value="CheY-like_superfamily"/>
</dbReference>
<keyword evidence="5" id="KW-0547">Nucleotide-binding</keyword>
<dbReference type="InterPro" id="IPR011110">
    <property type="entry name" value="Reg_prop"/>
</dbReference>
<dbReference type="FunFam" id="3.30.565.10:FF:000010">
    <property type="entry name" value="Sensor histidine kinase RcsC"/>
    <property type="match status" value="1"/>
</dbReference>
<dbReference type="PANTHER" id="PTHR45339:SF1">
    <property type="entry name" value="HYBRID SIGNAL TRANSDUCTION HISTIDINE KINASE J"/>
    <property type="match status" value="1"/>
</dbReference>
<evidence type="ECO:0000259" key="13">
    <source>
        <dbReference type="PROSITE" id="PS50109"/>
    </source>
</evidence>
<dbReference type="Pfam" id="PF07495">
    <property type="entry name" value="Y_Y_Y"/>
    <property type="match status" value="1"/>
</dbReference>
<evidence type="ECO:0000256" key="6">
    <source>
        <dbReference type="ARBA" id="ARBA00022777"/>
    </source>
</evidence>
<comment type="caution">
    <text evidence="15">The sequence shown here is derived from an EMBL/GenBank/DDBJ whole genome shotgun (WGS) entry which is preliminary data.</text>
</comment>
<dbReference type="SMART" id="SM00387">
    <property type="entry name" value="HATPase_c"/>
    <property type="match status" value="1"/>
</dbReference>
<keyword evidence="8" id="KW-0902">Two-component regulatory system</keyword>
<evidence type="ECO:0000256" key="7">
    <source>
        <dbReference type="ARBA" id="ARBA00022840"/>
    </source>
</evidence>
<gene>
    <name evidence="15" type="ORF">HG263_02490</name>
</gene>
<dbReference type="SUPFAM" id="SSF63829">
    <property type="entry name" value="Calcium-dependent phosphotriesterase"/>
    <property type="match status" value="2"/>
</dbReference>
<dbReference type="PROSITE" id="PS50110">
    <property type="entry name" value="RESPONSE_REGULATORY"/>
    <property type="match status" value="2"/>
</dbReference>
<dbReference type="SUPFAM" id="SSF47384">
    <property type="entry name" value="Homodimeric domain of signal transducing histidine kinase"/>
    <property type="match status" value="1"/>
</dbReference>
<feature type="transmembrane region" description="Helical" evidence="12">
    <location>
        <begin position="785"/>
        <end position="805"/>
    </location>
</feature>
<dbReference type="InterPro" id="IPR003661">
    <property type="entry name" value="HisK_dim/P_dom"/>
</dbReference>
<dbReference type="InterPro" id="IPR005467">
    <property type="entry name" value="His_kinase_dom"/>
</dbReference>
<dbReference type="Gene3D" id="2.60.40.10">
    <property type="entry name" value="Immunoglobulins"/>
    <property type="match status" value="1"/>
</dbReference>
<evidence type="ECO:0000256" key="8">
    <source>
        <dbReference type="ARBA" id="ARBA00023012"/>
    </source>
</evidence>
<evidence type="ECO:0000256" key="2">
    <source>
        <dbReference type="ARBA" id="ARBA00012438"/>
    </source>
</evidence>
<keyword evidence="16" id="KW-1185">Reference proteome</keyword>
<sequence>MKELMTKFFIYAMLLFAILYLKSSFAQSPFLVNEYSVKRLTAEDGFVSSEIYSIIQDHQGLLWFGTAENGVMRFDGRKVTLFEFDSMSKNTLSHNDAGNLMLDNYGNIWIGTWGGGANRYDPKTGKFANFLHDPKRTDSISANRIQSLHHDQEGIIWLGSYDQGLNRYLGDGRFGHLKQDNSALTHNRIWDIEDNDKHSIWVATSYGLNLYNKLSNTFLYYLPDPTNNTPTGANEIRHILKSSDGTIYVGTQKGSFVFDTDSTNFTPISAPNGESLGQVNSMIEDSEGFIWFVTSNGVFRYSSAVDKIEQLDLAHNNGLRIIFEDSAKTLWITNEVHGIYKLVRHRKFKSLKHPELSAPNGILPDKDGDILIANSKSEIFKWHSGEQRLSKLSGAVFNEKNGFNNNRLLERPVLFLADNNLLWVAQDEGLAKFDLIKNSVQLVTYPKDDPKHQEFREIKALSQDTNGHIWIGTYKNGVYLYNPHRNSFTHLSTAAGLSHPEVLEIFKDQDGNMWVGTGDGINIWLQNEQRFLPLKSNQYQSDSLLGSIVQDIHQVSDGKIWIATQKGLNLYQPESHSFQHFNEQHGLPTNLIRAISDDDEGHLWLTTNKGISRFNPFNQTVKNFDSQDGLLGINYYPSSLVKGANTTLFTSSPRGVEYFSTNSLRSDVIDPNIVLTGFNIMGQAVSLDLPYSYITDIEISHLDYVFSLEFSVLDFISPQKNQYAYKLEGYDKHWIEIGNRNMATFTNLDGGDYRFLVKATNSNGEWGNKLLTINLHVAPPFWQTWWAYIFYLLFISTIVFVVIYLRTRLQRLEINRQKQFVAQLEKQVSEKTASLAAQAKDLATALVKAEEATQLKSDFLANMSHEIRTPMNGVIGMLELLKSDSLRPEQKHAIDIASTSAGSLLTLINDILDFSKIEADKLELECIEFDFVKLLETLTESMALTAQSKGIEIVLNLVDIHTPILRSDPNRIRQILSNIISNAIKFTERGEVTIVAKLIPIVRNNRYILSCEISDTGIGIPKNKLASLFDSFSQVDASTTRKYGGTGLGLSITKRLCQMLNGDVSVVSDEGIGSRFTVTCEVTLAGPKRIYQFDEVKLHVLIATCNTASRKAIKNQLECWGVTVTEADQLASLLNILEQHNLSHLENCQPFDIVFYDKGLLNIQNRSFADKLQKDVRFTPVKFVAMTEFEDYYQHSQEHNSDTEQYLCKPVTQTSLLHVLSASNRKARSIVEQQNNLNQLIKDSSTNVCEFNWADNTRVLLVEDNKINQLVALKVLQNIGLEVQIAANGIQALEKIRTQADTEPFSIILMDCQMPQMDGYQATENIRNGSCGEAMVSIPIIAMTANAMQGDRQKCLDAGMDDYLTKPIVAQKVIEKLALWLSKPATKN</sequence>
<comment type="catalytic activity">
    <reaction evidence="1">
        <text>ATP + protein L-histidine = ADP + protein N-phospho-L-histidine.</text>
        <dbReference type="EC" id="2.7.13.3"/>
    </reaction>
</comment>
<dbReference type="PRINTS" id="PR00344">
    <property type="entry name" value="BCTRLSENSOR"/>
</dbReference>
<dbReference type="Pfam" id="PF02518">
    <property type="entry name" value="HATPase_c"/>
    <property type="match status" value="1"/>
</dbReference>
<dbReference type="FunFam" id="1.10.287.130:FF:000002">
    <property type="entry name" value="Two-component osmosensing histidine kinase"/>
    <property type="match status" value="1"/>
</dbReference>
<evidence type="ECO:0000256" key="11">
    <source>
        <dbReference type="PROSITE-ProRule" id="PRU00169"/>
    </source>
</evidence>
<dbReference type="InterPro" id="IPR013783">
    <property type="entry name" value="Ig-like_fold"/>
</dbReference>
<keyword evidence="6" id="KW-0418">Kinase</keyword>
<dbReference type="EC" id="2.7.13.3" evidence="2"/>
<dbReference type="CDD" id="cd16922">
    <property type="entry name" value="HATPase_EvgS-ArcB-TorS-like"/>
    <property type="match status" value="1"/>
</dbReference>
<protein>
    <recommendedName>
        <fullName evidence="10">Sensory/regulatory protein RpfC</fullName>
        <ecNumber evidence="2">2.7.13.3</ecNumber>
    </recommendedName>
</protein>
<dbReference type="InterPro" id="IPR003594">
    <property type="entry name" value="HATPase_dom"/>
</dbReference>
<evidence type="ECO:0000256" key="12">
    <source>
        <dbReference type="SAM" id="Phobius"/>
    </source>
</evidence>
<dbReference type="Gene3D" id="2.130.10.10">
    <property type="entry name" value="YVTN repeat-like/Quinoprotein amine dehydrogenase"/>
    <property type="match status" value="3"/>
</dbReference>
<organism evidence="15 16">
    <name type="scientific">Pseudoalteromonas caenipelagi</name>
    <dbReference type="NCBI Taxonomy" id="2726988"/>
    <lineage>
        <taxon>Bacteria</taxon>
        <taxon>Pseudomonadati</taxon>
        <taxon>Pseudomonadota</taxon>
        <taxon>Gammaproteobacteria</taxon>
        <taxon>Alteromonadales</taxon>
        <taxon>Pseudoalteromonadaceae</taxon>
        <taxon>Pseudoalteromonas</taxon>
    </lineage>
</organism>
<dbReference type="FunFam" id="2.60.40.10:FF:000791">
    <property type="entry name" value="Two-component system sensor histidine kinase/response regulator"/>
    <property type="match status" value="1"/>
</dbReference>
<dbReference type="InterPro" id="IPR015943">
    <property type="entry name" value="WD40/YVTN_repeat-like_dom_sf"/>
</dbReference>
<keyword evidence="7" id="KW-0067">ATP-binding</keyword>
<dbReference type="SMART" id="SM00388">
    <property type="entry name" value="HisKA"/>
    <property type="match status" value="1"/>
</dbReference>
<evidence type="ECO:0000256" key="10">
    <source>
        <dbReference type="ARBA" id="ARBA00068150"/>
    </source>
</evidence>
<dbReference type="CDD" id="cd17546">
    <property type="entry name" value="REC_hyHK_CKI1_RcsC-like"/>
    <property type="match status" value="1"/>
</dbReference>
<dbReference type="InterPro" id="IPR011123">
    <property type="entry name" value="Y_Y_Y"/>
</dbReference>
<keyword evidence="12" id="KW-1133">Transmembrane helix</keyword>
<dbReference type="GO" id="GO:0005524">
    <property type="term" value="F:ATP binding"/>
    <property type="evidence" value="ECO:0007669"/>
    <property type="project" value="UniProtKB-KW"/>
</dbReference>
<dbReference type="Gene3D" id="3.40.50.2300">
    <property type="match status" value="2"/>
</dbReference>
<keyword evidence="12" id="KW-0472">Membrane</keyword>
<dbReference type="Gene3D" id="1.10.287.130">
    <property type="match status" value="1"/>
</dbReference>
<dbReference type="Pfam" id="PF00512">
    <property type="entry name" value="HisKA"/>
    <property type="match status" value="1"/>
</dbReference>
<dbReference type="SUPFAM" id="SSF52172">
    <property type="entry name" value="CheY-like"/>
    <property type="match status" value="2"/>
</dbReference>
<dbReference type="InterPro" id="IPR004358">
    <property type="entry name" value="Sig_transdc_His_kin-like_C"/>
</dbReference>
<accession>A0A849VBQ6</accession>
<evidence type="ECO:0000313" key="16">
    <source>
        <dbReference type="Proteomes" id="UP000586305"/>
    </source>
</evidence>
<feature type="domain" description="Response regulatory" evidence="14">
    <location>
        <begin position="1258"/>
        <end position="1381"/>
    </location>
</feature>
<proteinExistence type="predicted"/>
<feature type="domain" description="Response regulatory" evidence="14">
    <location>
        <begin position="1099"/>
        <end position="1224"/>
    </location>
</feature>
<dbReference type="Proteomes" id="UP000586305">
    <property type="component" value="Unassembled WGS sequence"/>
</dbReference>
<evidence type="ECO:0000256" key="3">
    <source>
        <dbReference type="ARBA" id="ARBA00022553"/>
    </source>
</evidence>
<dbReference type="SUPFAM" id="SSF55874">
    <property type="entry name" value="ATPase domain of HSP90 chaperone/DNA topoisomerase II/histidine kinase"/>
    <property type="match status" value="1"/>
</dbReference>
<dbReference type="EMBL" id="JABBPG010000001">
    <property type="protein sequence ID" value="NOU49414.1"/>
    <property type="molecule type" value="Genomic_DNA"/>
</dbReference>
<dbReference type="SMART" id="SM00448">
    <property type="entry name" value="REC"/>
    <property type="match status" value="1"/>
</dbReference>
<keyword evidence="3 11" id="KW-0597">Phosphoprotein</keyword>
<dbReference type="InterPro" id="IPR036890">
    <property type="entry name" value="HATPase_C_sf"/>
</dbReference>
<evidence type="ECO:0000256" key="9">
    <source>
        <dbReference type="ARBA" id="ARBA00064003"/>
    </source>
</evidence>
<dbReference type="PANTHER" id="PTHR45339">
    <property type="entry name" value="HYBRID SIGNAL TRANSDUCTION HISTIDINE KINASE J"/>
    <property type="match status" value="1"/>
</dbReference>
<evidence type="ECO:0000256" key="4">
    <source>
        <dbReference type="ARBA" id="ARBA00022679"/>
    </source>
</evidence>
<feature type="modified residue" description="4-aspartylphosphate" evidence="11">
    <location>
        <position position="1157"/>
    </location>
</feature>
<dbReference type="Pfam" id="PF07494">
    <property type="entry name" value="Reg_prop"/>
    <property type="match status" value="2"/>
</dbReference>
<dbReference type="InterPro" id="IPR001789">
    <property type="entry name" value="Sig_transdc_resp-reg_receiver"/>
</dbReference>
<dbReference type="CDD" id="cd00082">
    <property type="entry name" value="HisKA"/>
    <property type="match status" value="1"/>
</dbReference>